<protein>
    <submittedName>
        <fullName evidence="3">Pilus assembly protein N-terminal domain-containing protein</fullName>
    </submittedName>
</protein>
<dbReference type="PROSITE" id="PS50914">
    <property type="entry name" value="BON"/>
    <property type="match status" value="1"/>
</dbReference>
<gene>
    <name evidence="3" type="ORF">J5Y09_12350</name>
</gene>
<comment type="caution">
    <text evidence="3">The sequence shown here is derived from an EMBL/GenBank/DDBJ whole genome shotgun (WGS) entry which is preliminary data.</text>
</comment>
<name>A0ABS4ATJ5_9PROT</name>
<dbReference type="InterPro" id="IPR001775">
    <property type="entry name" value="GspD/PilQ"/>
</dbReference>
<comment type="similarity">
    <text evidence="1">Belongs to the bacterial secretin family.</text>
</comment>
<organism evidence="3 4">
    <name type="scientific">Roseomonas nitratireducens</name>
    <dbReference type="NCBI Taxonomy" id="2820810"/>
    <lineage>
        <taxon>Bacteria</taxon>
        <taxon>Pseudomonadati</taxon>
        <taxon>Pseudomonadota</taxon>
        <taxon>Alphaproteobacteria</taxon>
        <taxon>Acetobacterales</taxon>
        <taxon>Roseomonadaceae</taxon>
        <taxon>Roseomonas</taxon>
    </lineage>
</organism>
<dbReference type="PRINTS" id="PR00811">
    <property type="entry name" value="BCTERIALGSPD"/>
</dbReference>
<evidence type="ECO:0000313" key="4">
    <source>
        <dbReference type="Proteomes" id="UP000680815"/>
    </source>
</evidence>
<dbReference type="EMBL" id="JAGIYZ010000011">
    <property type="protein sequence ID" value="MBP0464702.1"/>
    <property type="molecule type" value="Genomic_DNA"/>
</dbReference>
<evidence type="ECO:0000259" key="2">
    <source>
        <dbReference type="PROSITE" id="PS50914"/>
    </source>
</evidence>
<accession>A0ABS4ATJ5</accession>
<dbReference type="Proteomes" id="UP000680815">
    <property type="component" value="Unassembled WGS sequence"/>
</dbReference>
<evidence type="ECO:0000256" key="1">
    <source>
        <dbReference type="RuleBase" id="RU004003"/>
    </source>
</evidence>
<dbReference type="RefSeq" id="WP_209352102.1">
    <property type="nucleotide sequence ID" value="NZ_JAGIYZ010000011.1"/>
</dbReference>
<dbReference type="PANTHER" id="PTHR30332:SF17">
    <property type="entry name" value="TYPE IV PILIATION SYSTEM PROTEIN DR_0774-RELATED"/>
    <property type="match status" value="1"/>
</dbReference>
<dbReference type="InterPro" id="IPR032789">
    <property type="entry name" value="T2SS-T3SS_pil_N"/>
</dbReference>
<dbReference type="Pfam" id="PF00263">
    <property type="entry name" value="Secretin"/>
    <property type="match status" value="1"/>
</dbReference>
<dbReference type="PANTHER" id="PTHR30332">
    <property type="entry name" value="PROBABLE GENERAL SECRETION PATHWAY PROTEIN D"/>
    <property type="match status" value="1"/>
</dbReference>
<dbReference type="InterPro" id="IPR004846">
    <property type="entry name" value="T2SS/T3SS_dom"/>
</dbReference>
<reference evidence="3 4" key="1">
    <citation type="submission" date="2021-03" db="EMBL/GenBank/DDBJ databases">
        <authorList>
            <person name="So Y."/>
        </authorList>
    </citation>
    <scope>NUCLEOTIDE SEQUENCE [LARGE SCALE GENOMIC DNA]</scope>
    <source>
        <strain evidence="3 4">PWR1</strain>
    </source>
</reference>
<dbReference type="Pfam" id="PF04972">
    <property type="entry name" value="BON"/>
    <property type="match status" value="1"/>
</dbReference>
<keyword evidence="4" id="KW-1185">Reference proteome</keyword>
<dbReference type="Pfam" id="PF13629">
    <property type="entry name" value="T2SS-T3SS_pil_N"/>
    <property type="match status" value="1"/>
</dbReference>
<sequence>MMLVRFTGENGSRPLRAGTANPGRLLLLAAVSAFPLLALSAEPARSAAAADPAAASDAPAVGVRVGSHPGYGRVVFDWSARTDYQATVEGDTLVLRFAEPGRPMVGAVSAPPRNVLGLAATGGEVRIAAREGARFRHFHHGPKLVVDILDPGAPAAMAAAPRSVATVPTALAEGAPSTENVLSDLAAATRLPAPAAPGAAMARLASTSPIVPSAPANVLVPDALGAPASRGVQTVQAQQLPPTRPPAFTVPLQAPGTTFIPQAQAQGFPQQAPQVPQVPGMPQVSAPAPGATLTRPLVLEQGSGRLVELPAAALTVLVADPRIARVQPASPTSLFIMGVNPGRTNLIATREDGSLVAEFDISVQSSAAGAAQVAPVGAAAAMPAVTAGQVQSMIRRTVRGGQNVRVTMTNRGPIVLSGMVPTAADASRAEAVAKGMAGEGREVLNNLTLLSGIQVNLRVRVAEISREVTRDLGFNWLAAFNDGTWQLGLRTGGGVVGSVIGAITGAGTSTGGLVGASFRSGNFDINSIVDALAQDRLITILAEPNLTAQSGEMASFLAGGEFPVPVAASGNSNALTVEFKQFGVSLAFVPTVLSPERLNMRVRPEVSELSEANSVVFPVAGGTVRVPGLSVRRAETTIEVGSGQSFAIAGLLSRNSSINNSGITGLGDIPVLGTLFRSDRFRRNETELVIIITPYLVRPVSDPSALGTPLDTFRPATDLERVLMRRQTGSQPPYRQIRPPAAAGFIVE</sequence>
<proteinExistence type="inferred from homology"/>
<evidence type="ECO:0000313" key="3">
    <source>
        <dbReference type="EMBL" id="MBP0464702.1"/>
    </source>
</evidence>
<dbReference type="InterPro" id="IPR050810">
    <property type="entry name" value="Bact_Secretion_Sys_Channel"/>
</dbReference>
<dbReference type="InterPro" id="IPR007055">
    <property type="entry name" value="BON_dom"/>
</dbReference>
<feature type="domain" description="BON" evidence="2">
    <location>
        <begin position="382"/>
        <end position="451"/>
    </location>
</feature>